<feature type="region of interest" description="Disordered" evidence="2">
    <location>
        <begin position="371"/>
        <end position="433"/>
    </location>
</feature>
<feature type="region of interest" description="Disordered" evidence="2">
    <location>
        <begin position="105"/>
        <end position="170"/>
    </location>
</feature>
<keyword evidence="6" id="KW-1185">Reference proteome</keyword>
<gene>
    <name evidence="5" type="ORF">DACRYDRAFT_115219</name>
</gene>
<dbReference type="Gene3D" id="2.20.70.10">
    <property type="match status" value="2"/>
</dbReference>
<dbReference type="GO" id="GO:0005634">
    <property type="term" value="C:nucleus"/>
    <property type="evidence" value="ECO:0007669"/>
    <property type="project" value="TreeGrafter"/>
</dbReference>
<evidence type="ECO:0000313" key="6">
    <source>
        <dbReference type="Proteomes" id="UP000030653"/>
    </source>
</evidence>
<evidence type="ECO:0000313" key="5">
    <source>
        <dbReference type="EMBL" id="EJU03929.1"/>
    </source>
</evidence>
<dbReference type="PANTHER" id="PTHR15377">
    <property type="entry name" value="TRANSCRIPTION ELONGATION REGULATOR 1"/>
    <property type="match status" value="1"/>
</dbReference>
<evidence type="ECO:0000259" key="3">
    <source>
        <dbReference type="PROSITE" id="PS50020"/>
    </source>
</evidence>
<dbReference type="Pfam" id="PF01846">
    <property type="entry name" value="FF"/>
    <property type="match status" value="2"/>
</dbReference>
<name>M5G5G3_DACPD</name>
<feature type="compositionally biased region" description="Low complexity" evidence="2">
    <location>
        <begin position="371"/>
        <end position="392"/>
    </location>
</feature>
<organism evidence="5 6">
    <name type="scientific">Dacryopinax primogenitus (strain DJM 731)</name>
    <name type="common">Brown rot fungus</name>
    <dbReference type="NCBI Taxonomy" id="1858805"/>
    <lineage>
        <taxon>Eukaryota</taxon>
        <taxon>Fungi</taxon>
        <taxon>Dikarya</taxon>
        <taxon>Basidiomycota</taxon>
        <taxon>Agaricomycotina</taxon>
        <taxon>Dacrymycetes</taxon>
        <taxon>Dacrymycetales</taxon>
        <taxon>Dacrymycetaceae</taxon>
        <taxon>Dacryopinax</taxon>
    </lineage>
</organism>
<dbReference type="EMBL" id="JH795859">
    <property type="protein sequence ID" value="EJU03929.1"/>
    <property type="molecule type" value="Genomic_DNA"/>
</dbReference>
<dbReference type="InterPro" id="IPR001202">
    <property type="entry name" value="WW_dom"/>
</dbReference>
<keyword evidence="1" id="KW-0677">Repeat</keyword>
<dbReference type="SMART" id="SM00456">
    <property type="entry name" value="WW"/>
    <property type="match status" value="2"/>
</dbReference>
<dbReference type="Proteomes" id="UP000030653">
    <property type="component" value="Unassembled WGS sequence"/>
</dbReference>
<feature type="domain" description="WW" evidence="3">
    <location>
        <begin position="11"/>
        <end position="44"/>
    </location>
</feature>
<dbReference type="SUPFAM" id="SSF81698">
    <property type="entry name" value="FF domain"/>
    <property type="match status" value="4"/>
</dbReference>
<dbReference type="GO" id="GO:0070063">
    <property type="term" value="F:RNA polymerase binding"/>
    <property type="evidence" value="ECO:0007669"/>
    <property type="project" value="InterPro"/>
</dbReference>
<dbReference type="Gene3D" id="1.10.10.440">
    <property type="entry name" value="FF domain"/>
    <property type="match status" value="5"/>
</dbReference>
<dbReference type="SMART" id="SM00441">
    <property type="entry name" value="FF"/>
    <property type="match status" value="4"/>
</dbReference>
<dbReference type="HOGENOM" id="CLU_013872_0_0_1"/>
<sequence>MNVPPPPLPIQPLPEGWTEHISPIGLAYYYHAPSRTSIWLRPTLETPLLIPTDAEGDEHPIARKIMSGTGWAKIKTNRGNVFWRNAQRGVSVWEIPEELERTRKRALEEEGEEGSNKRMKVQEEEEDGEEEEGEEDGRKEEQEAREAATRWAQEEQARQEAAAAAELEAAEEEKAAAAAAAAKPAIPNLTPDEARAVFLSMLRELNISPLLPYEDALPLLVKDSRYSLLPSASERLEVFNSFCRTAASSRPASVKLSAEEEFAKLLRKEVTSTRTSWTEWRRKWRKDRRFWGWAGDREREGRFRAWLKELGERKRLEAERASREFGEMLAEQGVEGPWSEVKRRFAGDRRYDDVGSSSLREELYNAYLSSRASTSTSAPTAGASASAPAPSTKSEKHESKLERQQRALREREAQVRQELQRASHQAGESRALLGAGESEREFASLLLDAVRELDVSWAQALPALRSDPRFRGLSEGRKQQMFAEHRDQLRLRQIGALRTLFLAHAPELDTPFSALPVSLITSLPASKLGLNPRTLAKEFDTWCEEKLATARKEFDDMLRENSFVQFWGQAKKLGQASAAEAEQQGVQLEETAAYGDEEEFVSEEADGAGGLGKRAAEVGLEQVERVLRGDRRWRAWDWKREERDRWLREWMEGMKAPALSVHTA</sequence>
<dbReference type="GeneID" id="63685018"/>
<evidence type="ECO:0000256" key="1">
    <source>
        <dbReference type="ARBA" id="ARBA00022737"/>
    </source>
</evidence>
<dbReference type="PROSITE" id="PS50020">
    <property type="entry name" value="WW_DOMAIN_2"/>
    <property type="match status" value="1"/>
</dbReference>
<protein>
    <recommendedName>
        <fullName evidence="7">WW domain-containing protein</fullName>
    </recommendedName>
</protein>
<dbReference type="AlphaFoldDB" id="M5G5G3"/>
<feature type="compositionally biased region" description="Basic and acidic residues" evidence="2">
    <location>
        <begin position="136"/>
        <end position="158"/>
    </location>
</feature>
<dbReference type="InterPro" id="IPR036020">
    <property type="entry name" value="WW_dom_sf"/>
</dbReference>
<evidence type="ECO:0000259" key="4">
    <source>
        <dbReference type="PROSITE" id="PS51676"/>
    </source>
</evidence>
<dbReference type="InterPro" id="IPR045148">
    <property type="entry name" value="TCRG1-like"/>
</dbReference>
<dbReference type="SUPFAM" id="SSF51045">
    <property type="entry name" value="WW domain"/>
    <property type="match status" value="2"/>
</dbReference>
<reference evidence="5 6" key="1">
    <citation type="journal article" date="2012" name="Science">
        <title>The Paleozoic origin of enzymatic lignin decomposition reconstructed from 31 fungal genomes.</title>
        <authorList>
            <person name="Floudas D."/>
            <person name="Binder M."/>
            <person name="Riley R."/>
            <person name="Barry K."/>
            <person name="Blanchette R.A."/>
            <person name="Henrissat B."/>
            <person name="Martinez A.T."/>
            <person name="Otillar R."/>
            <person name="Spatafora J.W."/>
            <person name="Yadav J.S."/>
            <person name="Aerts A."/>
            <person name="Benoit I."/>
            <person name="Boyd A."/>
            <person name="Carlson A."/>
            <person name="Copeland A."/>
            <person name="Coutinho P.M."/>
            <person name="de Vries R.P."/>
            <person name="Ferreira P."/>
            <person name="Findley K."/>
            <person name="Foster B."/>
            <person name="Gaskell J."/>
            <person name="Glotzer D."/>
            <person name="Gorecki P."/>
            <person name="Heitman J."/>
            <person name="Hesse C."/>
            <person name="Hori C."/>
            <person name="Igarashi K."/>
            <person name="Jurgens J.A."/>
            <person name="Kallen N."/>
            <person name="Kersten P."/>
            <person name="Kohler A."/>
            <person name="Kuees U."/>
            <person name="Kumar T.K.A."/>
            <person name="Kuo A."/>
            <person name="LaButti K."/>
            <person name="Larrondo L.F."/>
            <person name="Lindquist E."/>
            <person name="Ling A."/>
            <person name="Lombard V."/>
            <person name="Lucas S."/>
            <person name="Lundell T."/>
            <person name="Martin R."/>
            <person name="McLaughlin D.J."/>
            <person name="Morgenstern I."/>
            <person name="Morin E."/>
            <person name="Murat C."/>
            <person name="Nagy L.G."/>
            <person name="Nolan M."/>
            <person name="Ohm R.A."/>
            <person name="Patyshakuliyeva A."/>
            <person name="Rokas A."/>
            <person name="Ruiz-Duenas F.J."/>
            <person name="Sabat G."/>
            <person name="Salamov A."/>
            <person name="Samejima M."/>
            <person name="Schmutz J."/>
            <person name="Slot J.C."/>
            <person name="St John F."/>
            <person name="Stenlid J."/>
            <person name="Sun H."/>
            <person name="Sun S."/>
            <person name="Syed K."/>
            <person name="Tsang A."/>
            <person name="Wiebenga A."/>
            <person name="Young D."/>
            <person name="Pisabarro A."/>
            <person name="Eastwood D.C."/>
            <person name="Martin F."/>
            <person name="Cullen D."/>
            <person name="Grigoriev I.V."/>
            <person name="Hibbett D.S."/>
        </authorList>
    </citation>
    <scope>NUCLEOTIDE SEQUENCE [LARGE SCALE GENOMIC DNA]</scope>
    <source>
        <strain evidence="5 6">DJM-731 SS1</strain>
    </source>
</reference>
<dbReference type="InterPro" id="IPR002713">
    <property type="entry name" value="FF_domain"/>
</dbReference>
<feature type="compositionally biased region" description="Basic and acidic residues" evidence="2">
    <location>
        <begin position="393"/>
        <end position="421"/>
    </location>
</feature>
<dbReference type="PANTHER" id="PTHR15377:SF3">
    <property type="entry name" value="WW DOMAIN-CONTAINING PROTEIN"/>
    <property type="match status" value="1"/>
</dbReference>
<dbReference type="CDD" id="cd00201">
    <property type="entry name" value="WW"/>
    <property type="match status" value="1"/>
</dbReference>
<accession>M5G5G3</accession>
<proteinExistence type="predicted"/>
<feature type="compositionally biased region" description="Acidic residues" evidence="2">
    <location>
        <begin position="123"/>
        <end position="135"/>
    </location>
</feature>
<dbReference type="InterPro" id="IPR036517">
    <property type="entry name" value="FF_domain_sf"/>
</dbReference>
<evidence type="ECO:0008006" key="7">
    <source>
        <dbReference type="Google" id="ProtNLM"/>
    </source>
</evidence>
<dbReference type="STRING" id="1858805.M5G5G3"/>
<dbReference type="PROSITE" id="PS51676">
    <property type="entry name" value="FF"/>
    <property type="match status" value="1"/>
</dbReference>
<feature type="compositionally biased region" description="Basic and acidic residues" evidence="2">
    <location>
        <begin position="105"/>
        <end position="122"/>
    </location>
</feature>
<dbReference type="OMA" id="GMWLQPP"/>
<dbReference type="OrthoDB" id="410044at2759"/>
<evidence type="ECO:0000256" key="2">
    <source>
        <dbReference type="SAM" id="MobiDB-lite"/>
    </source>
</evidence>
<dbReference type="GO" id="GO:0003712">
    <property type="term" value="F:transcription coregulator activity"/>
    <property type="evidence" value="ECO:0007669"/>
    <property type="project" value="TreeGrafter"/>
</dbReference>
<dbReference type="RefSeq" id="XP_040630823.1">
    <property type="nucleotide sequence ID" value="XM_040769956.1"/>
</dbReference>
<feature type="domain" description="FF" evidence="4">
    <location>
        <begin position="190"/>
        <end position="245"/>
    </location>
</feature>
<dbReference type="Pfam" id="PF00397">
    <property type="entry name" value="WW"/>
    <property type="match status" value="1"/>
</dbReference>